<keyword evidence="3" id="KW-1185">Reference proteome</keyword>
<evidence type="ECO:0000313" key="2">
    <source>
        <dbReference type="EMBL" id="BCJ87529.1"/>
    </source>
</evidence>
<protein>
    <recommendedName>
        <fullName evidence="1">Regulatory protein YycH-like domain-containing protein</fullName>
    </recommendedName>
</protein>
<dbReference type="KEGG" id="eff:skT53_25140"/>
<dbReference type="InterPro" id="IPR018604">
    <property type="entry name" value="YycI-like"/>
</dbReference>
<proteinExistence type="predicted"/>
<dbReference type="Gene3D" id="2.40.128.690">
    <property type="entry name" value="YycH protein, domain 3-like"/>
    <property type="match status" value="1"/>
</dbReference>
<feature type="domain" description="Regulatory protein YycH-like" evidence="1">
    <location>
        <begin position="38"/>
        <end position="258"/>
    </location>
</feature>
<reference evidence="2 3" key="1">
    <citation type="submission" date="2020-08" db="EMBL/GenBank/DDBJ databases">
        <title>Complete Genome Sequence of Effusibacillus dendaii Strain skT53, Isolated from Farmland soil.</title>
        <authorList>
            <person name="Konishi T."/>
            <person name="Kawasaki H."/>
        </authorList>
    </citation>
    <scope>NUCLEOTIDE SEQUENCE [LARGE SCALE GENOMIC DNA]</scope>
    <source>
        <strain evidence="3">skT53</strain>
    </source>
</reference>
<accession>A0A7I8DF02</accession>
<evidence type="ECO:0000259" key="1">
    <source>
        <dbReference type="Pfam" id="PF09648"/>
    </source>
</evidence>
<dbReference type="AlphaFoldDB" id="A0A7I8DF02"/>
<dbReference type="GO" id="GO:0016020">
    <property type="term" value="C:membrane"/>
    <property type="evidence" value="ECO:0007669"/>
    <property type="project" value="InterPro"/>
</dbReference>
<dbReference type="RefSeq" id="WP_200757626.1">
    <property type="nucleotide sequence ID" value="NZ_AP023366.1"/>
</dbReference>
<name>A0A7I8DF02_9BACL</name>
<evidence type="ECO:0000313" key="3">
    <source>
        <dbReference type="Proteomes" id="UP000593802"/>
    </source>
</evidence>
<dbReference type="Pfam" id="PF09648">
    <property type="entry name" value="YycI"/>
    <property type="match status" value="1"/>
</dbReference>
<organism evidence="2 3">
    <name type="scientific">Effusibacillus dendaii</name>
    <dbReference type="NCBI Taxonomy" id="2743772"/>
    <lineage>
        <taxon>Bacteria</taxon>
        <taxon>Bacillati</taxon>
        <taxon>Bacillota</taxon>
        <taxon>Bacilli</taxon>
        <taxon>Bacillales</taxon>
        <taxon>Alicyclobacillaceae</taxon>
        <taxon>Effusibacillus</taxon>
    </lineage>
</organism>
<sequence length="267" mass="30631">MDWSRAKSYLILTFLLLDIVMGYQYWRIRSEQAGYVQSYSEQLAEVKQLFASQNWKLQTEVPKDTPELGLLHVKRQSVDTEAGKEPTQAGGTVLYKDEAEIRVSLNNPVSLDFEEAAAGDKVGSLMAAKIRSDADYRFDRKTPYGKGSGFLRYLPWYEGYPIFSAPLDVYVQDNQVTQYRQTLLAVIGEGGTKKQVLSSVHALRSLSESIDKFGRRSDNRVIRDIRLGYYSKPFHTEEWFLAPVWRIESDQEIFYVNALTGEVEMEH</sequence>
<dbReference type="Proteomes" id="UP000593802">
    <property type="component" value="Chromosome"/>
</dbReference>
<dbReference type="EMBL" id="AP023366">
    <property type="protein sequence ID" value="BCJ87529.1"/>
    <property type="molecule type" value="Genomic_DNA"/>
</dbReference>
<gene>
    <name evidence="2" type="ORF">skT53_25140</name>
</gene>